<feature type="compositionally biased region" description="Polar residues" evidence="1">
    <location>
        <begin position="85"/>
        <end position="94"/>
    </location>
</feature>
<feature type="signal peptide" evidence="2">
    <location>
        <begin position="1"/>
        <end position="18"/>
    </location>
</feature>
<dbReference type="AlphaFoldDB" id="A0A5J6WTP1"/>
<reference evidence="3 4" key="1">
    <citation type="submission" date="2019-05" db="EMBL/GenBank/DDBJ databases">
        <title>OXA-830, a novel chromosomally encoded expanded-spectrum class D beta-lactamase in Aeromonas simiae.</title>
        <authorList>
            <person name="Zhou W."/>
            <person name="Chen Q."/>
        </authorList>
    </citation>
    <scope>NUCLEOTIDE SEQUENCE [LARGE SCALE GENOMIC DNA]</scope>
    <source>
        <strain evidence="3 4">A6</strain>
    </source>
</reference>
<evidence type="ECO:0000313" key="4">
    <source>
        <dbReference type="Proteomes" id="UP000594034"/>
    </source>
</evidence>
<evidence type="ECO:0000256" key="1">
    <source>
        <dbReference type="SAM" id="MobiDB-lite"/>
    </source>
</evidence>
<dbReference type="RefSeq" id="WP_193003191.1">
    <property type="nucleotide sequence ID" value="NZ_CP040449.1"/>
</dbReference>
<feature type="chain" id="PRO_5023901499" description="DUF2782 domain-containing protein" evidence="2">
    <location>
        <begin position="19"/>
        <end position="94"/>
    </location>
</feature>
<dbReference type="Proteomes" id="UP000594034">
    <property type="component" value="Chromosome"/>
</dbReference>
<organism evidence="3 4">
    <name type="scientific">Aeromonas simiae</name>
    <dbReference type="NCBI Taxonomy" id="218936"/>
    <lineage>
        <taxon>Bacteria</taxon>
        <taxon>Pseudomonadati</taxon>
        <taxon>Pseudomonadota</taxon>
        <taxon>Gammaproteobacteria</taxon>
        <taxon>Aeromonadales</taxon>
        <taxon>Aeromonadaceae</taxon>
        <taxon>Aeromonas</taxon>
    </lineage>
</organism>
<evidence type="ECO:0008006" key="5">
    <source>
        <dbReference type="Google" id="ProtNLM"/>
    </source>
</evidence>
<gene>
    <name evidence="3" type="ORF">FE240_02085</name>
</gene>
<dbReference type="KEGG" id="asim:FE240_02085"/>
<keyword evidence="2" id="KW-0732">Signal</keyword>
<feature type="region of interest" description="Disordered" evidence="1">
    <location>
        <begin position="19"/>
        <end position="50"/>
    </location>
</feature>
<name>A0A5J6WTP1_9GAMM</name>
<keyword evidence="4" id="KW-1185">Reference proteome</keyword>
<proteinExistence type="predicted"/>
<sequence>MIRASLLLTLLIAPLSQAMEPMPKGPHGQPPLLPPAALYQASKQGGDPQATAAELTQLIPPAEKGKRYEVQVSVREVRELPTPPAQTQTNNRER</sequence>
<feature type="region of interest" description="Disordered" evidence="1">
    <location>
        <begin position="73"/>
        <end position="94"/>
    </location>
</feature>
<dbReference type="EMBL" id="CP040449">
    <property type="protein sequence ID" value="QFI53597.1"/>
    <property type="molecule type" value="Genomic_DNA"/>
</dbReference>
<evidence type="ECO:0000256" key="2">
    <source>
        <dbReference type="SAM" id="SignalP"/>
    </source>
</evidence>
<protein>
    <recommendedName>
        <fullName evidence="5">DUF2782 domain-containing protein</fullName>
    </recommendedName>
</protein>
<accession>A0A5J6WTP1</accession>
<evidence type="ECO:0000313" key="3">
    <source>
        <dbReference type="EMBL" id="QFI53597.1"/>
    </source>
</evidence>